<dbReference type="InterPro" id="IPR016155">
    <property type="entry name" value="Mopterin_synth/thiamin_S_b"/>
</dbReference>
<dbReference type="GO" id="GO:0000166">
    <property type="term" value="F:nucleotide binding"/>
    <property type="evidence" value="ECO:0007669"/>
    <property type="project" value="UniProtKB-KW"/>
</dbReference>
<dbReference type="Proteomes" id="UP000218327">
    <property type="component" value="Unassembled WGS sequence"/>
</dbReference>
<dbReference type="AlphaFoldDB" id="A0A2A5B4W5"/>
<dbReference type="Pfam" id="PF02597">
    <property type="entry name" value="ThiS"/>
    <property type="match status" value="1"/>
</dbReference>
<name>A0A2A5B4W5_9GAMM</name>
<dbReference type="CDD" id="cd00754">
    <property type="entry name" value="Ubl_MoaD"/>
    <property type="match status" value="1"/>
</dbReference>
<accession>A0A2A5B4W5</accession>
<dbReference type="GO" id="GO:0006777">
    <property type="term" value="P:Mo-molybdopterin cofactor biosynthetic process"/>
    <property type="evidence" value="ECO:0007669"/>
    <property type="project" value="InterPro"/>
</dbReference>
<evidence type="ECO:0000313" key="5">
    <source>
        <dbReference type="Proteomes" id="UP000218327"/>
    </source>
</evidence>
<dbReference type="SUPFAM" id="SSF54285">
    <property type="entry name" value="MoaD/ThiS"/>
    <property type="match status" value="1"/>
</dbReference>
<dbReference type="EMBL" id="NVVJ01000013">
    <property type="protein sequence ID" value="PCJ26086.1"/>
    <property type="molecule type" value="Genomic_DNA"/>
</dbReference>
<dbReference type="GO" id="GO:1990133">
    <property type="term" value="C:molybdopterin adenylyltransferase complex"/>
    <property type="evidence" value="ECO:0007669"/>
    <property type="project" value="TreeGrafter"/>
</dbReference>
<dbReference type="NCBIfam" id="TIGR01682">
    <property type="entry name" value="moaD"/>
    <property type="match status" value="1"/>
</dbReference>
<dbReference type="InterPro" id="IPR003749">
    <property type="entry name" value="ThiS/MoaD-like"/>
</dbReference>
<reference evidence="5" key="1">
    <citation type="submission" date="2017-08" db="EMBL/GenBank/DDBJ databases">
        <title>A dynamic microbial community with high functional redundancy inhabits the cold, oxic subseafloor aquifer.</title>
        <authorList>
            <person name="Tully B.J."/>
            <person name="Wheat C.G."/>
            <person name="Glazer B.T."/>
            <person name="Huber J.A."/>
        </authorList>
    </citation>
    <scope>NUCLEOTIDE SEQUENCE [LARGE SCALE GENOMIC DNA]</scope>
</reference>
<gene>
    <name evidence="4" type="primary">moaD</name>
    <name evidence="4" type="ORF">COA96_06200</name>
</gene>
<protein>
    <recommendedName>
        <fullName evidence="3">Molybdopterin synthase sulfur carrier subunit</fullName>
    </recommendedName>
</protein>
<dbReference type="PANTHER" id="PTHR33359">
    <property type="entry name" value="MOLYBDOPTERIN SYNTHASE SULFUR CARRIER SUBUNIT"/>
    <property type="match status" value="1"/>
</dbReference>
<dbReference type="PANTHER" id="PTHR33359:SF1">
    <property type="entry name" value="MOLYBDOPTERIN SYNTHASE SULFUR CARRIER SUBUNIT"/>
    <property type="match status" value="1"/>
</dbReference>
<evidence type="ECO:0000256" key="3">
    <source>
        <dbReference type="ARBA" id="ARBA00024247"/>
    </source>
</evidence>
<proteinExistence type="inferred from homology"/>
<dbReference type="Gene3D" id="3.10.20.30">
    <property type="match status" value="1"/>
</dbReference>
<sequence>MINIQYFASIRETLDRDQEELELPASVTTVEQLIAHLLQLNPHFGSVFDSSRKVLVAVNQTVVDHNFNLTGDEEVAFFPPMTGG</sequence>
<comment type="caution">
    <text evidence="4">The sequence shown here is derived from an EMBL/GenBank/DDBJ whole genome shotgun (WGS) entry which is preliminary data.</text>
</comment>
<dbReference type="InterPro" id="IPR012675">
    <property type="entry name" value="Beta-grasp_dom_sf"/>
</dbReference>
<evidence type="ECO:0000256" key="2">
    <source>
        <dbReference type="ARBA" id="ARBA00024200"/>
    </source>
</evidence>
<keyword evidence="1" id="KW-0547">Nucleotide-binding</keyword>
<evidence type="ECO:0000313" key="4">
    <source>
        <dbReference type="EMBL" id="PCJ26086.1"/>
    </source>
</evidence>
<evidence type="ECO:0000256" key="1">
    <source>
        <dbReference type="ARBA" id="ARBA00022741"/>
    </source>
</evidence>
<comment type="similarity">
    <text evidence="2">Belongs to the MoaD family.</text>
</comment>
<organism evidence="4 5">
    <name type="scientific">SAR86 cluster bacterium</name>
    <dbReference type="NCBI Taxonomy" id="2030880"/>
    <lineage>
        <taxon>Bacteria</taxon>
        <taxon>Pseudomonadati</taxon>
        <taxon>Pseudomonadota</taxon>
        <taxon>Gammaproteobacteria</taxon>
        <taxon>SAR86 cluster</taxon>
    </lineage>
</organism>
<dbReference type="InterPro" id="IPR044672">
    <property type="entry name" value="MOCS2A"/>
</dbReference>